<dbReference type="EMBL" id="BTPD01000001">
    <property type="protein sequence ID" value="GMQ27671.1"/>
    <property type="molecule type" value="Genomic_DNA"/>
</dbReference>
<protein>
    <recommendedName>
        <fullName evidence="11">TonB C-terminal domain-containing protein</fullName>
    </recommendedName>
</protein>
<comment type="caution">
    <text evidence="12">The sequence shown here is derived from an EMBL/GenBank/DDBJ whole genome shotgun (WGS) entry which is preliminary data.</text>
</comment>
<dbReference type="PANTHER" id="PTHR33446:SF2">
    <property type="entry name" value="PROTEIN TONB"/>
    <property type="match status" value="1"/>
</dbReference>
<name>A0ABQ6PIJ7_9BACT</name>
<evidence type="ECO:0000313" key="13">
    <source>
        <dbReference type="Proteomes" id="UP001338309"/>
    </source>
</evidence>
<evidence type="ECO:0000256" key="5">
    <source>
        <dbReference type="ARBA" id="ARBA00022519"/>
    </source>
</evidence>
<keyword evidence="7" id="KW-0653">Protein transport</keyword>
<feature type="domain" description="TonB C-terminal" evidence="11">
    <location>
        <begin position="333"/>
        <end position="429"/>
    </location>
</feature>
<sequence>MNEVLLYLLKVSLALGIGLGLFRGFLSGLTFFSWNRAVLLLILTIALILPAIDFSLFTIESAGVGEFVLPVFEVGQNTVQIQDSGYSWLDWVFYVYLLGVVVMAARMILGLLTAQKQIGEAKLTQFDKNWVAIHPDFSPASFFSYILMPHVDLKDPKQRQILAHESMHVRLLHSWDLLLVNAAKILLWFNPMIYAFESSLREVHEYQADQGVTHQVSRKEYATLLLHLVTARPSWQFMNNFNQFQTKKRILMLTKTNSTPHQKARFLALIPAVALLVSVFSCEITPEEEMDGPTMVEKTASMSPANLMARVNDLGKDGKQIFDVVENQPNPEGGLEGWNLYLSKNLRYPEEARRMGIEGTVIVVFTINSDGSISNPEILRGIGGGADEEALRVVSEAPNWTPGYQKGIAVNCRMRLPIRFKLGTGNPVSIETNSTTQFGEVIEVPINSVKPQVTVVGYN</sequence>
<keyword evidence="8 10" id="KW-1133">Transmembrane helix</keyword>
<dbReference type="InterPro" id="IPR003538">
    <property type="entry name" value="TonB"/>
</dbReference>
<comment type="similarity">
    <text evidence="2">Belongs to the TonB family.</text>
</comment>
<dbReference type="PROSITE" id="PS52015">
    <property type="entry name" value="TONB_CTD"/>
    <property type="match status" value="1"/>
</dbReference>
<evidence type="ECO:0000256" key="7">
    <source>
        <dbReference type="ARBA" id="ARBA00022927"/>
    </source>
</evidence>
<keyword evidence="3" id="KW-0813">Transport</keyword>
<dbReference type="InterPro" id="IPR008756">
    <property type="entry name" value="Peptidase_M56"/>
</dbReference>
<feature type="transmembrane region" description="Helical" evidence="10">
    <location>
        <begin position="91"/>
        <end position="112"/>
    </location>
</feature>
<dbReference type="PRINTS" id="PR01374">
    <property type="entry name" value="TONBPROTEIN"/>
</dbReference>
<evidence type="ECO:0000256" key="8">
    <source>
        <dbReference type="ARBA" id="ARBA00022989"/>
    </source>
</evidence>
<gene>
    <name evidence="12" type="ORF">Aconfl_03130</name>
</gene>
<evidence type="ECO:0000256" key="4">
    <source>
        <dbReference type="ARBA" id="ARBA00022475"/>
    </source>
</evidence>
<keyword evidence="9 10" id="KW-0472">Membrane</keyword>
<keyword evidence="6 10" id="KW-0812">Transmembrane</keyword>
<evidence type="ECO:0000256" key="3">
    <source>
        <dbReference type="ARBA" id="ARBA00022448"/>
    </source>
</evidence>
<evidence type="ECO:0000256" key="2">
    <source>
        <dbReference type="ARBA" id="ARBA00006555"/>
    </source>
</evidence>
<reference evidence="12 13" key="1">
    <citation type="submission" date="2023-08" db="EMBL/GenBank/DDBJ databases">
        <title>Draft genome sequence of Algoriphagus confluentis.</title>
        <authorList>
            <person name="Takatani N."/>
            <person name="Hosokawa M."/>
            <person name="Sawabe T."/>
        </authorList>
    </citation>
    <scope>NUCLEOTIDE SEQUENCE [LARGE SCALE GENOMIC DNA]</scope>
    <source>
        <strain evidence="12 13">NBRC 111222</strain>
    </source>
</reference>
<dbReference type="RefSeq" id="WP_338222476.1">
    <property type="nucleotide sequence ID" value="NZ_BTPD01000001.1"/>
</dbReference>
<dbReference type="NCBIfam" id="TIGR01352">
    <property type="entry name" value="tonB_Cterm"/>
    <property type="match status" value="1"/>
</dbReference>
<dbReference type="PANTHER" id="PTHR33446">
    <property type="entry name" value="PROTEIN TONB-RELATED"/>
    <property type="match status" value="1"/>
</dbReference>
<dbReference type="InterPro" id="IPR006260">
    <property type="entry name" value="TonB/TolA_C"/>
</dbReference>
<evidence type="ECO:0000256" key="6">
    <source>
        <dbReference type="ARBA" id="ARBA00022692"/>
    </source>
</evidence>
<evidence type="ECO:0000256" key="1">
    <source>
        <dbReference type="ARBA" id="ARBA00004383"/>
    </source>
</evidence>
<keyword evidence="4" id="KW-1003">Cell membrane</keyword>
<accession>A0ABQ6PIJ7</accession>
<evidence type="ECO:0000256" key="9">
    <source>
        <dbReference type="ARBA" id="ARBA00023136"/>
    </source>
</evidence>
<proteinExistence type="inferred from homology"/>
<dbReference type="InterPro" id="IPR051045">
    <property type="entry name" value="TonB-dependent_transducer"/>
</dbReference>
<dbReference type="Pfam" id="PF05569">
    <property type="entry name" value="Peptidase_M56"/>
    <property type="match status" value="1"/>
</dbReference>
<dbReference type="SUPFAM" id="SSF74653">
    <property type="entry name" value="TolA/TonB C-terminal domain"/>
    <property type="match status" value="1"/>
</dbReference>
<feature type="transmembrane region" description="Helical" evidence="10">
    <location>
        <begin position="38"/>
        <end position="59"/>
    </location>
</feature>
<evidence type="ECO:0000259" key="11">
    <source>
        <dbReference type="PROSITE" id="PS52015"/>
    </source>
</evidence>
<dbReference type="InterPro" id="IPR037682">
    <property type="entry name" value="TonB_C"/>
</dbReference>
<dbReference type="CDD" id="cd07341">
    <property type="entry name" value="M56_BlaR1_MecR1_like"/>
    <property type="match status" value="1"/>
</dbReference>
<feature type="transmembrane region" description="Helical" evidence="10">
    <location>
        <begin position="6"/>
        <end position="26"/>
    </location>
</feature>
<evidence type="ECO:0000313" key="12">
    <source>
        <dbReference type="EMBL" id="GMQ27671.1"/>
    </source>
</evidence>
<dbReference type="Proteomes" id="UP001338309">
    <property type="component" value="Unassembled WGS sequence"/>
</dbReference>
<keyword evidence="13" id="KW-1185">Reference proteome</keyword>
<keyword evidence="5" id="KW-0997">Cell inner membrane</keyword>
<evidence type="ECO:0000256" key="10">
    <source>
        <dbReference type="SAM" id="Phobius"/>
    </source>
</evidence>
<dbReference type="Gene3D" id="3.30.1150.10">
    <property type="match status" value="1"/>
</dbReference>
<dbReference type="Pfam" id="PF03544">
    <property type="entry name" value="TonB_C"/>
    <property type="match status" value="1"/>
</dbReference>
<organism evidence="12 13">
    <name type="scientific">Algoriphagus confluentis</name>
    <dbReference type="NCBI Taxonomy" id="1697556"/>
    <lineage>
        <taxon>Bacteria</taxon>
        <taxon>Pseudomonadati</taxon>
        <taxon>Bacteroidota</taxon>
        <taxon>Cytophagia</taxon>
        <taxon>Cytophagales</taxon>
        <taxon>Cyclobacteriaceae</taxon>
        <taxon>Algoriphagus</taxon>
    </lineage>
</organism>
<comment type="subcellular location">
    <subcellularLocation>
        <location evidence="1">Cell inner membrane</location>
        <topology evidence="1">Single-pass membrane protein</topology>
        <orientation evidence="1">Periplasmic side</orientation>
    </subcellularLocation>
</comment>